<dbReference type="PANTHER" id="PTHR30469">
    <property type="entry name" value="MULTIDRUG RESISTANCE PROTEIN MDTA"/>
    <property type="match status" value="1"/>
</dbReference>
<evidence type="ECO:0000259" key="2">
    <source>
        <dbReference type="Pfam" id="PF25917"/>
    </source>
</evidence>
<sequence length="312" mass="33302">MAPFEKRIYLLAGLALAGAIIAVAVVFRSGDSTVVTTSAAPVEQVPFTDYVVGTGITETGLGNVSVGTAVAGVVSAIDVRPGDEVEAGAPLFSIDDRDLQARLGVAKADVRLARAALARPAHRLDYLTNLQRLDKSALSVEALTNAKDDMEAAASAVETAAATEQQIEVDIARAVAHAPIAGRILQVNVRVGEFAPAGEVAKPLVLIGDDKRMYLRVDIDENDAWRVRPRTQARAFVRGNPRLSIPLRFEYIEPYVTPKTSLTGLSTERTDVRVLQVIYSFERGTLPVYLGQQMDAFIEVAAAPGKPAGGQR</sequence>
<evidence type="ECO:0000313" key="3">
    <source>
        <dbReference type="EMBL" id="KZC22060.1"/>
    </source>
</evidence>
<accession>A0A154QD03</accession>
<dbReference type="RefSeq" id="WP_008434491.1">
    <property type="nucleotide sequence ID" value="NZ_LVJS01000136.1"/>
</dbReference>
<dbReference type="Gene3D" id="1.10.287.470">
    <property type="entry name" value="Helix hairpin bin"/>
    <property type="match status" value="1"/>
</dbReference>
<feature type="domain" description="Multidrug resistance protein MdtA-like barrel-sandwich hybrid" evidence="2">
    <location>
        <begin position="64"/>
        <end position="202"/>
    </location>
</feature>
<keyword evidence="4" id="KW-1185">Reference proteome</keyword>
<dbReference type="GO" id="GO:0015562">
    <property type="term" value="F:efflux transmembrane transporter activity"/>
    <property type="evidence" value="ECO:0007669"/>
    <property type="project" value="TreeGrafter"/>
</dbReference>
<proteinExistence type="inferred from homology"/>
<dbReference type="Pfam" id="PF25917">
    <property type="entry name" value="BSH_RND"/>
    <property type="match status" value="1"/>
</dbReference>
<comment type="caution">
    <text evidence="3">The sequence shown here is derived from an EMBL/GenBank/DDBJ whole genome shotgun (WGS) entry which is preliminary data.</text>
</comment>
<dbReference type="InterPro" id="IPR006143">
    <property type="entry name" value="RND_pump_MFP"/>
</dbReference>
<dbReference type="Gene3D" id="2.40.50.100">
    <property type="match status" value="1"/>
</dbReference>
<protein>
    <submittedName>
        <fullName evidence="3">Efflux transporter periplasmic adaptor subunit</fullName>
    </submittedName>
</protein>
<dbReference type="NCBIfam" id="TIGR01730">
    <property type="entry name" value="RND_mfp"/>
    <property type="match status" value="1"/>
</dbReference>
<dbReference type="eggNOG" id="COG0845">
    <property type="taxonomic scope" value="Bacteria"/>
</dbReference>
<reference evidence="3 4" key="1">
    <citation type="journal article" date="2016" name="MBio">
        <title>Lateral Gene Transfer in a Heavy Metal-Contaminated-Groundwater Microbial Community.</title>
        <authorList>
            <person name="Hemme C.L."/>
            <person name="Green S.J."/>
            <person name="Rishishwar L."/>
            <person name="Prakash O."/>
            <person name="Pettenato A."/>
            <person name="Chakraborty R."/>
            <person name="Deutschbauer A.M."/>
            <person name="Van Nostrand J.D."/>
            <person name="Wu L."/>
            <person name="He Z."/>
            <person name="Jordan I.K."/>
            <person name="Hazen T.C."/>
            <person name="Arkin A.P."/>
            <person name="Kostka J.E."/>
            <person name="Zhou J."/>
        </authorList>
    </citation>
    <scope>NUCLEOTIDE SEQUENCE [LARGE SCALE GENOMIC DNA]</scope>
    <source>
        <strain evidence="3 4">FW104-T7</strain>
    </source>
</reference>
<dbReference type="Proteomes" id="UP000076131">
    <property type="component" value="Unassembled WGS sequence"/>
</dbReference>
<dbReference type="AlphaFoldDB" id="A0A154QD03"/>
<dbReference type="GO" id="GO:1990281">
    <property type="term" value="C:efflux pump complex"/>
    <property type="evidence" value="ECO:0007669"/>
    <property type="project" value="TreeGrafter"/>
</dbReference>
<dbReference type="SUPFAM" id="SSF111369">
    <property type="entry name" value="HlyD-like secretion proteins"/>
    <property type="match status" value="1"/>
</dbReference>
<evidence type="ECO:0000313" key="4">
    <source>
        <dbReference type="Proteomes" id="UP000076131"/>
    </source>
</evidence>
<dbReference type="STRING" id="416169.RHOFW104T7_02510"/>
<name>A0A154QD03_9GAMM</name>
<comment type="similarity">
    <text evidence="1">Belongs to the membrane fusion protein (MFP) (TC 8.A.1) family.</text>
</comment>
<dbReference type="Gene3D" id="2.40.30.170">
    <property type="match status" value="1"/>
</dbReference>
<evidence type="ECO:0000256" key="1">
    <source>
        <dbReference type="ARBA" id="ARBA00009477"/>
    </source>
</evidence>
<gene>
    <name evidence="3" type="ORF">RHOFW104T7_02510</name>
</gene>
<organism evidence="3 4">
    <name type="scientific">Rhodanobacter thiooxydans</name>
    <dbReference type="NCBI Taxonomy" id="416169"/>
    <lineage>
        <taxon>Bacteria</taxon>
        <taxon>Pseudomonadati</taxon>
        <taxon>Pseudomonadota</taxon>
        <taxon>Gammaproteobacteria</taxon>
        <taxon>Lysobacterales</taxon>
        <taxon>Rhodanobacteraceae</taxon>
        <taxon>Rhodanobacter</taxon>
    </lineage>
</organism>
<dbReference type="InterPro" id="IPR058625">
    <property type="entry name" value="MdtA-like_BSH"/>
</dbReference>
<dbReference type="EMBL" id="LVJS01000136">
    <property type="protein sequence ID" value="KZC22060.1"/>
    <property type="molecule type" value="Genomic_DNA"/>
</dbReference>